<dbReference type="PIRSF" id="PIRSF009151">
    <property type="entry name" value="DUF779"/>
    <property type="match status" value="1"/>
</dbReference>
<gene>
    <name evidence="1" type="ORF">DEH84_12400</name>
</gene>
<dbReference type="Pfam" id="PF05610">
    <property type="entry name" value="DUF779"/>
    <property type="match status" value="1"/>
</dbReference>
<name>A0A2U8FW10_9BURK</name>
<reference evidence="1 2" key="1">
    <citation type="submission" date="2018-05" db="EMBL/GenBank/DDBJ databases">
        <title>complete genome sequence of Aquabacterium olei NBRC 110486.</title>
        <authorList>
            <person name="Tang B."/>
            <person name="Chang J."/>
            <person name="Zhang L."/>
            <person name="Yang H."/>
        </authorList>
    </citation>
    <scope>NUCLEOTIDE SEQUENCE [LARGE SCALE GENOMIC DNA]</scope>
    <source>
        <strain evidence="1 2">NBRC 110486</strain>
    </source>
</reference>
<keyword evidence="2" id="KW-1185">Reference proteome</keyword>
<dbReference type="KEGG" id="aon:DEH84_12400"/>
<organism evidence="1 2">
    <name type="scientific">Aquabacterium olei</name>
    <dbReference type="NCBI Taxonomy" id="1296669"/>
    <lineage>
        <taxon>Bacteria</taxon>
        <taxon>Pseudomonadati</taxon>
        <taxon>Pseudomonadota</taxon>
        <taxon>Betaproteobacteria</taxon>
        <taxon>Burkholderiales</taxon>
        <taxon>Aquabacterium</taxon>
    </lineage>
</organism>
<evidence type="ECO:0000313" key="1">
    <source>
        <dbReference type="EMBL" id="AWI55261.1"/>
    </source>
</evidence>
<dbReference type="EMBL" id="CP029210">
    <property type="protein sequence ID" value="AWI55261.1"/>
    <property type="molecule type" value="Genomic_DNA"/>
</dbReference>
<dbReference type="InterPro" id="IPR008497">
    <property type="entry name" value="DUF779"/>
</dbReference>
<dbReference type="AlphaFoldDB" id="A0A2U8FW10"/>
<accession>A0A2U8FW10</accession>
<evidence type="ECO:0000313" key="2">
    <source>
        <dbReference type="Proteomes" id="UP000244892"/>
    </source>
</evidence>
<protein>
    <submittedName>
        <fullName evidence="1">DUF779 domain-containing protein</fullName>
    </submittedName>
</protein>
<sequence>MIHRVTATDAALALVQQLRQRHGAIFFYQAGGCCEGSSPMCYAEGDMTLMPDDVQLGEVGGVPFHVSRSQCEYLLGSQLTLDVAPGSLGTFSLEDADGHHFVSRTRLWTDEEWHQLEAQEAATKAR</sequence>
<dbReference type="Proteomes" id="UP000244892">
    <property type="component" value="Chromosome"/>
</dbReference>
<proteinExistence type="predicted"/>
<dbReference type="OrthoDB" id="3725739at2"/>